<dbReference type="KEGG" id="maj:MAA_10823"/>
<dbReference type="GeneID" id="23632272"/>
<dbReference type="Proteomes" id="UP000002498">
    <property type="component" value="Unassembled WGS sequence"/>
</dbReference>
<dbReference type="HOGENOM" id="CLU_2264359_0_0_1"/>
<evidence type="ECO:0000313" key="2">
    <source>
        <dbReference type="Proteomes" id="UP000002498"/>
    </source>
</evidence>
<organism evidence="1 2">
    <name type="scientific">Metarhizium robertsii (strain ARSEF 23 / ATCC MYA-3075)</name>
    <name type="common">Metarhizium anisopliae (strain ARSEF 23)</name>
    <dbReference type="NCBI Taxonomy" id="655844"/>
    <lineage>
        <taxon>Eukaryota</taxon>
        <taxon>Fungi</taxon>
        <taxon>Dikarya</taxon>
        <taxon>Ascomycota</taxon>
        <taxon>Pezizomycotina</taxon>
        <taxon>Sordariomycetes</taxon>
        <taxon>Hypocreomycetidae</taxon>
        <taxon>Hypocreales</taxon>
        <taxon>Clavicipitaceae</taxon>
        <taxon>Metarhizium</taxon>
    </lineage>
</organism>
<reference evidence="1 2" key="2">
    <citation type="journal article" date="2014" name="Proc. Natl. Acad. Sci. U.S.A.">
        <title>Trajectory and genomic determinants of fungal-pathogen speciation and host adaptation.</title>
        <authorList>
            <person name="Hu X."/>
            <person name="Xiao G."/>
            <person name="Zheng P."/>
            <person name="Shang Y."/>
            <person name="Su Y."/>
            <person name="Zhang X."/>
            <person name="Liu X."/>
            <person name="Zhan S."/>
            <person name="St Leger R.J."/>
            <person name="Wang C."/>
        </authorList>
    </citation>
    <scope>GENOME REANNOTATION</scope>
    <source>
        <strain evidence="2">ARSEF 23 / ATCC MYA-3075</strain>
    </source>
</reference>
<gene>
    <name evidence="1" type="ORF">MAA_10823</name>
</gene>
<dbReference type="EMBL" id="ADNJ02000002">
    <property type="protein sequence ID" value="KHO11581.1"/>
    <property type="molecule type" value="Genomic_DNA"/>
</dbReference>
<name>A0A0B2XI84_METRA</name>
<reference evidence="1 2" key="1">
    <citation type="journal article" date="2011" name="PLoS Genet.">
        <title>Genome sequencing and comparative transcriptomics of the model entomopathogenic fungi Metarhizium anisopliae and M. acridum.</title>
        <authorList>
            <person name="Gao Q."/>
            <person name="Jin K."/>
            <person name="Ying S.H."/>
            <person name="Zhang Y."/>
            <person name="Xiao G."/>
            <person name="Shang Y."/>
            <person name="Duan Z."/>
            <person name="Hu X."/>
            <person name="Xie X.Q."/>
            <person name="Zhou G."/>
            <person name="Peng G."/>
            <person name="Luo Z."/>
            <person name="Huang W."/>
            <person name="Wang B."/>
            <person name="Fang W."/>
            <person name="Wang S."/>
            <person name="Zhong Y."/>
            <person name="Ma L.J."/>
            <person name="St Leger R.J."/>
            <person name="Zhao G.P."/>
            <person name="Pei Y."/>
            <person name="Feng M.G."/>
            <person name="Xia Y."/>
            <person name="Wang C."/>
        </authorList>
    </citation>
    <scope>NUCLEOTIDE SEQUENCE [LARGE SCALE GENOMIC DNA]</scope>
    <source>
        <strain evidence="2">ARSEF 23 / ATCC MYA-3075</strain>
    </source>
</reference>
<dbReference type="AlphaFoldDB" id="A0A0B2XI84"/>
<proteinExistence type="predicted"/>
<protein>
    <submittedName>
        <fullName evidence="1">Uncharacterized protein</fullName>
    </submittedName>
</protein>
<comment type="caution">
    <text evidence="1">The sequence shown here is derived from an EMBL/GenBank/DDBJ whole genome shotgun (WGS) entry which is preliminary data.</text>
</comment>
<dbReference type="RefSeq" id="XP_011411044.1">
    <property type="nucleotide sequence ID" value="XM_011412742.1"/>
</dbReference>
<accession>A0A0B2XI84</accession>
<keyword evidence="2" id="KW-1185">Reference proteome</keyword>
<evidence type="ECO:0000313" key="1">
    <source>
        <dbReference type="EMBL" id="KHO11581.1"/>
    </source>
</evidence>
<sequence>MTLIVVAKEKQAEHSALAQFQLPIFLWSSQEKVQDTRHTDSKVCAVSNCLGVGALLNFSLQKELVAMIPRRGLFFANQLCGPALPSQNLDLGQVPEAGWRMDR</sequence>